<dbReference type="SUPFAM" id="SSF56235">
    <property type="entry name" value="N-terminal nucleophile aminohydrolases (Ntn hydrolases)"/>
    <property type="match status" value="1"/>
</dbReference>
<name>A0A4U9UVB0_SERFO</name>
<sequence length="83" mass="8955">MFLQKWSQPLTLAALLVSSQLYAASNPAVEAQNGMVVTSQHLASQVGVDILKMGATRWMRRSRSAMPKRWLTPAAAISAVAVS</sequence>
<dbReference type="EC" id="2.3.2.2" evidence="2"/>
<organism evidence="2">
    <name type="scientific">Serratia fonticola</name>
    <dbReference type="NCBI Taxonomy" id="47917"/>
    <lineage>
        <taxon>Bacteria</taxon>
        <taxon>Pseudomonadati</taxon>
        <taxon>Pseudomonadota</taxon>
        <taxon>Gammaproteobacteria</taxon>
        <taxon>Enterobacterales</taxon>
        <taxon>Yersiniaceae</taxon>
        <taxon>Serratia</taxon>
    </lineage>
</organism>
<reference evidence="2" key="1">
    <citation type="submission" date="2019-05" db="EMBL/GenBank/DDBJ databases">
        <authorList>
            <consortium name="Pathogen Informatics"/>
        </authorList>
    </citation>
    <scope>NUCLEOTIDE SEQUENCE [LARGE SCALE GENOMIC DNA]</scope>
    <source>
        <strain evidence="2">NCTC12965</strain>
    </source>
</reference>
<gene>
    <name evidence="2" type="primary">ggt_2</name>
    <name evidence="2" type="ORF">NCTC12965_04006</name>
</gene>
<dbReference type="GO" id="GO:0103068">
    <property type="term" value="F:leukotriene C4 gamma-glutamyl transferase activity"/>
    <property type="evidence" value="ECO:0007669"/>
    <property type="project" value="UniProtKB-EC"/>
</dbReference>
<dbReference type="AlphaFoldDB" id="A0A4U9UVB0"/>
<proteinExistence type="predicted"/>
<evidence type="ECO:0000256" key="1">
    <source>
        <dbReference type="SAM" id="SignalP"/>
    </source>
</evidence>
<accession>A0A4U9UVB0</accession>
<evidence type="ECO:0000313" key="2">
    <source>
        <dbReference type="EMBL" id="VTR37007.1"/>
    </source>
</evidence>
<keyword evidence="2" id="KW-0808">Transferase</keyword>
<feature type="chain" id="PRO_5020814131" evidence="1">
    <location>
        <begin position="24"/>
        <end position="83"/>
    </location>
</feature>
<keyword evidence="2" id="KW-0012">Acyltransferase</keyword>
<dbReference type="EMBL" id="CABEEZ010000092">
    <property type="protein sequence ID" value="VTR37007.1"/>
    <property type="molecule type" value="Genomic_DNA"/>
</dbReference>
<feature type="signal peptide" evidence="1">
    <location>
        <begin position="1"/>
        <end position="23"/>
    </location>
</feature>
<keyword evidence="1" id="KW-0732">Signal</keyword>
<protein>
    <submittedName>
        <fullName evidence="2">Gamma-glutamyltranspeptidase</fullName>
        <ecNumber evidence="2">2.3.2.2</ecNumber>
    </submittedName>
</protein>
<dbReference type="InterPro" id="IPR029055">
    <property type="entry name" value="Ntn_hydrolases_N"/>
</dbReference>